<keyword evidence="3 9" id="KW-0493">Microtubule</keyword>
<evidence type="ECO:0000313" key="12">
    <source>
        <dbReference type="EMBL" id="CAF1448885.1"/>
    </source>
</evidence>
<dbReference type="GO" id="GO:0007018">
    <property type="term" value="P:microtubule-based movement"/>
    <property type="evidence" value="ECO:0007669"/>
    <property type="project" value="InterPro"/>
</dbReference>
<dbReference type="EMBL" id="CAJNON010001290">
    <property type="protein sequence ID" value="CAF1448885.1"/>
    <property type="molecule type" value="Genomic_DNA"/>
</dbReference>
<dbReference type="GO" id="GO:0008017">
    <property type="term" value="F:microtubule binding"/>
    <property type="evidence" value="ECO:0007669"/>
    <property type="project" value="InterPro"/>
</dbReference>
<dbReference type="Proteomes" id="UP000663891">
    <property type="component" value="Unassembled WGS sequence"/>
</dbReference>
<keyword evidence="5 8" id="KW-0067">ATP-binding</keyword>
<dbReference type="InterPro" id="IPR027417">
    <property type="entry name" value="P-loop_NTPase"/>
</dbReference>
<dbReference type="InterPro" id="IPR001752">
    <property type="entry name" value="Kinesin_motor_dom"/>
</dbReference>
<dbReference type="GO" id="GO:0005524">
    <property type="term" value="F:ATP binding"/>
    <property type="evidence" value="ECO:0007669"/>
    <property type="project" value="UniProtKB-UniRule"/>
</dbReference>
<reference evidence="12" key="1">
    <citation type="submission" date="2021-02" db="EMBL/GenBank/DDBJ databases">
        <authorList>
            <person name="Nowell W R."/>
        </authorList>
    </citation>
    <scope>NUCLEOTIDE SEQUENCE</scope>
</reference>
<dbReference type="PROSITE" id="PS50067">
    <property type="entry name" value="KINESIN_MOTOR_2"/>
    <property type="match status" value="1"/>
</dbReference>
<feature type="binding site" evidence="8">
    <location>
        <begin position="200"/>
        <end position="207"/>
    </location>
    <ligand>
        <name>ATP</name>
        <dbReference type="ChEBI" id="CHEBI:30616"/>
    </ligand>
</feature>
<feature type="region of interest" description="Disordered" evidence="10">
    <location>
        <begin position="24"/>
        <end position="72"/>
    </location>
</feature>
<evidence type="ECO:0000256" key="4">
    <source>
        <dbReference type="ARBA" id="ARBA00022741"/>
    </source>
</evidence>
<dbReference type="InterPro" id="IPR019821">
    <property type="entry name" value="Kinesin_motor_CS"/>
</dbReference>
<evidence type="ECO:0000256" key="6">
    <source>
        <dbReference type="ARBA" id="ARBA00023175"/>
    </source>
</evidence>
<evidence type="ECO:0000256" key="8">
    <source>
        <dbReference type="PROSITE-ProRule" id="PRU00283"/>
    </source>
</evidence>
<dbReference type="Gene3D" id="3.40.850.10">
    <property type="entry name" value="Kinesin motor domain"/>
    <property type="match status" value="1"/>
</dbReference>
<gene>
    <name evidence="13" type="ORF">OKA104_LOCUS16546</name>
    <name evidence="12" type="ORF">VCS650_LOCUS39349</name>
</gene>
<comment type="subcellular location">
    <subcellularLocation>
        <location evidence="1">Cytoplasm</location>
        <location evidence="1">Cytoskeleton</location>
    </subcellularLocation>
</comment>
<comment type="similarity">
    <text evidence="8 9">Belongs to the TRAFAC class myosin-kinesin ATPase superfamily. Kinesin family.</text>
</comment>
<keyword evidence="2" id="KW-0963">Cytoplasm</keyword>
<dbReference type="OrthoDB" id="3176171at2759"/>
<keyword evidence="6 8" id="KW-0505">Motor protein</keyword>
<evidence type="ECO:0000313" key="14">
    <source>
        <dbReference type="Proteomes" id="UP000663891"/>
    </source>
</evidence>
<keyword evidence="7" id="KW-0206">Cytoskeleton</keyword>
<dbReference type="GO" id="GO:0005874">
    <property type="term" value="C:microtubule"/>
    <property type="evidence" value="ECO:0007669"/>
    <property type="project" value="UniProtKB-KW"/>
</dbReference>
<dbReference type="PRINTS" id="PR00380">
    <property type="entry name" value="KINESINHEAVY"/>
</dbReference>
<evidence type="ECO:0000256" key="2">
    <source>
        <dbReference type="ARBA" id="ARBA00022490"/>
    </source>
</evidence>
<evidence type="ECO:0000256" key="3">
    <source>
        <dbReference type="ARBA" id="ARBA00022701"/>
    </source>
</evidence>
<evidence type="ECO:0000256" key="5">
    <source>
        <dbReference type="ARBA" id="ARBA00022840"/>
    </source>
</evidence>
<dbReference type="PANTHER" id="PTHR47971">
    <property type="entry name" value="KINESIN-RELATED PROTEIN 6"/>
    <property type="match status" value="1"/>
</dbReference>
<organism evidence="12 14">
    <name type="scientific">Adineta steineri</name>
    <dbReference type="NCBI Taxonomy" id="433720"/>
    <lineage>
        <taxon>Eukaryota</taxon>
        <taxon>Metazoa</taxon>
        <taxon>Spiralia</taxon>
        <taxon>Gnathifera</taxon>
        <taxon>Rotifera</taxon>
        <taxon>Eurotatoria</taxon>
        <taxon>Bdelloidea</taxon>
        <taxon>Adinetida</taxon>
        <taxon>Adinetidae</taxon>
        <taxon>Adineta</taxon>
    </lineage>
</organism>
<evidence type="ECO:0000256" key="9">
    <source>
        <dbReference type="RuleBase" id="RU000394"/>
    </source>
</evidence>
<proteinExistence type="inferred from homology"/>
<dbReference type="PANTHER" id="PTHR47971:SF8">
    <property type="entry name" value="KINESIN-LIKE PROTEIN"/>
    <property type="match status" value="1"/>
</dbReference>
<evidence type="ECO:0000313" key="13">
    <source>
        <dbReference type="EMBL" id="CAF3766278.1"/>
    </source>
</evidence>
<keyword evidence="4 8" id="KW-0547">Nucleotide-binding</keyword>
<feature type="compositionally biased region" description="Polar residues" evidence="10">
    <location>
        <begin position="37"/>
        <end position="50"/>
    </location>
</feature>
<dbReference type="GO" id="GO:0007019">
    <property type="term" value="P:microtubule depolymerization"/>
    <property type="evidence" value="ECO:0007669"/>
    <property type="project" value="TreeGrafter"/>
</dbReference>
<dbReference type="PROSITE" id="PS00411">
    <property type="entry name" value="KINESIN_MOTOR_1"/>
    <property type="match status" value="1"/>
</dbReference>
<dbReference type="SMART" id="SM00129">
    <property type="entry name" value="KISc"/>
    <property type="match status" value="1"/>
</dbReference>
<sequence>MIGSTEENPKILLTTVADQSEYSNHSITPMNLPHGMRNQTYGQRPKVSQGSIRRISSSSRAKRDPEPSSSAFSKARIRSTYSDIFTNAISRFLLPIHVLPRADTSNQFTICARVRPFFEEETLRNDIYDCVSTTNETVTVHVGNLHLNKLEMKHITFHFDNIFGKHSSNQDVYNVVQKAIMQSIPQRDRLPVDSTVFLYGKTGTGKSYTINGITQLFAHDVFTFIENSHCDIRLGISAIEIVAGTKGFIVSKDNVCDLYNNGALVYFRDDAEGTVHLRGAKEHPCNNSTQMDAYIKAAKNIRRTQATARNSESSRSHLIYFIRIRKAADQLEDGEILSTITFVDLAGNEGKQDSLNYQGNSDHIKDSTSINRSLSSLQDCIRAASTGSKIIPFRGTTLTRLLKGCFYSKESKTVFIGTISGLPMDIEQSISTLKYTGLIKWPTEDFTIEQTVKLNGIL</sequence>
<dbReference type="GO" id="GO:0003777">
    <property type="term" value="F:microtubule motor activity"/>
    <property type="evidence" value="ECO:0007669"/>
    <property type="project" value="InterPro"/>
</dbReference>
<name>A0A815PH85_9BILA</name>
<dbReference type="Pfam" id="PF00225">
    <property type="entry name" value="Kinesin"/>
    <property type="match status" value="1"/>
</dbReference>
<evidence type="ECO:0000256" key="7">
    <source>
        <dbReference type="ARBA" id="ARBA00023212"/>
    </source>
</evidence>
<dbReference type="AlphaFoldDB" id="A0A815PH85"/>
<dbReference type="InterPro" id="IPR027640">
    <property type="entry name" value="Kinesin-like_fam"/>
</dbReference>
<comment type="caution">
    <text evidence="12">The sequence shown here is derived from an EMBL/GenBank/DDBJ whole genome shotgun (WGS) entry which is preliminary data.</text>
</comment>
<accession>A0A815PH85</accession>
<dbReference type="SUPFAM" id="SSF52540">
    <property type="entry name" value="P-loop containing nucleoside triphosphate hydrolases"/>
    <property type="match status" value="1"/>
</dbReference>
<feature type="domain" description="Kinesin motor" evidence="11">
    <location>
        <begin position="107"/>
        <end position="442"/>
    </location>
</feature>
<dbReference type="Proteomes" id="UP000663881">
    <property type="component" value="Unassembled WGS sequence"/>
</dbReference>
<evidence type="ECO:0000256" key="10">
    <source>
        <dbReference type="SAM" id="MobiDB-lite"/>
    </source>
</evidence>
<evidence type="ECO:0000256" key="1">
    <source>
        <dbReference type="ARBA" id="ARBA00004245"/>
    </source>
</evidence>
<protein>
    <recommendedName>
        <fullName evidence="9">Kinesin-like protein</fullName>
    </recommendedName>
</protein>
<dbReference type="EMBL" id="CAJOAY010000954">
    <property type="protein sequence ID" value="CAF3766278.1"/>
    <property type="molecule type" value="Genomic_DNA"/>
</dbReference>
<dbReference type="InterPro" id="IPR036961">
    <property type="entry name" value="Kinesin_motor_dom_sf"/>
</dbReference>
<evidence type="ECO:0000259" key="11">
    <source>
        <dbReference type="PROSITE" id="PS50067"/>
    </source>
</evidence>